<proteinExistence type="inferred from homology"/>
<feature type="domain" description="Coatomer subunit gamma C-terminal" evidence="26">
    <location>
        <begin position="852"/>
        <end position="971"/>
    </location>
</feature>
<dbReference type="Pfam" id="PF01602">
    <property type="entry name" value="Adaptin_N"/>
    <property type="match status" value="1"/>
</dbReference>
<dbReference type="Pfam" id="PF08752">
    <property type="entry name" value="COP-gamma_platf"/>
    <property type="match status" value="1"/>
</dbReference>
<dbReference type="InterPro" id="IPR049316">
    <property type="entry name" value="GDC-P_C"/>
</dbReference>
<keyword evidence="15" id="KW-0333">Golgi apparatus</keyword>
<dbReference type="GO" id="GO:0030170">
    <property type="term" value="F:pyridoxal phosphate binding"/>
    <property type="evidence" value="ECO:0007669"/>
    <property type="project" value="TreeGrafter"/>
</dbReference>
<name>A0A7J6LPZ3_PEROL</name>
<dbReference type="InterPro" id="IPR012295">
    <property type="entry name" value="TBP_dom_sf"/>
</dbReference>
<dbReference type="GO" id="GO:0019464">
    <property type="term" value="P:glycine decarboxylation via glycine cleavage system"/>
    <property type="evidence" value="ECO:0007669"/>
    <property type="project" value="TreeGrafter"/>
</dbReference>
<keyword evidence="11" id="KW-0931">ER-Golgi transport</keyword>
<comment type="subunit">
    <text evidence="6">Oligomeric complex that consists of at least the alpha, beta, beta', gamma, delta, epsilon and zeta subunits.</text>
</comment>
<comment type="cofactor">
    <cofactor evidence="1 21">
        <name>pyridoxal 5'-phosphate</name>
        <dbReference type="ChEBI" id="CHEBI:597326"/>
    </cofactor>
</comment>
<dbReference type="FunFam" id="3.40.640.10:FF:000224">
    <property type="entry name" value="Probable glycine dehydrogenase (decarboxylating) subunit 2"/>
    <property type="match status" value="1"/>
</dbReference>
<dbReference type="GO" id="GO:0005198">
    <property type="term" value="F:structural molecule activity"/>
    <property type="evidence" value="ECO:0007669"/>
    <property type="project" value="InterPro"/>
</dbReference>
<dbReference type="InterPro" id="IPR032154">
    <property type="entry name" value="Coatomer_g_Cpla"/>
</dbReference>
<dbReference type="PANTHER" id="PTHR11773:SF1">
    <property type="entry name" value="GLYCINE DEHYDROGENASE (DECARBOXYLATING), MITOCHONDRIAL"/>
    <property type="match status" value="1"/>
</dbReference>
<dbReference type="Pfam" id="PF02347">
    <property type="entry name" value="GDC-P"/>
    <property type="match status" value="2"/>
</dbReference>
<dbReference type="GO" id="GO:0004375">
    <property type="term" value="F:glycine dehydrogenase (decarboxylating) activity"/>
    <property type="evidence" value="ECO:0007669"/>
    <property type="project" value="UniProtKB-EC"/>
</dbReference>
<dbReference type="InterPro" id="IPR015422">
    <property type="entry name" value="PyrdxlP-dep_Trfase_small"/>
</dbReference>
<dbReference type="GO" id="GO:0000139">
    <property type="term" value="C:Golgi membrane"/>
    <property type="evidence" value="ECO:0007669"/>
    <property type="project" value="UniProtKB-SubCell"/>
</dbReference>
<dbReference type="Proteomes" id="UP000570595">
    <property type="component" value="Unassembled WGS sequence"/>
</dbReference>
<dbReference type="Gene3D" id="3.40.640.10">
    <property type="entry name" value="Type I PLP-dependent aspartate aminotransferase-like (Major domain)"/>
    <property type="match status" value="2"/>
</dbReference>
<feature type="domain" description="Glycine dehydrogenase C-terminal" evidence="27">
    <location>
        <begin position="1824"/>
        <end position="1944"/>
    </location>
</feature>
<dbReference type="InterPro" id="IPR020581">
    <property type="entry name" value="GDC_P"/>
</dbReference>
<reference evidence="28 29" key="1">
    <citation type="submission" date="2020-04" db="EMBL/GenBank/DDBJ databases">
        <title>Perkinsus olseni comparative genomics.</title>
        <authorList>
            <person name="Bogema D.R."/>
        </authorList>
    </citation>
    <scope>NUCLEOTIDE SEQUENCE [LARGE SCALE GENOMIC DNA]</scope>
    <source>
        <strain evidence="28">ATCC PRA-179</strain>
    </source>
</reference>
<evidence type="ECO:0000256" key="10">
    <source>
        <dbReference type="ARBA" id="ARBA00022737"/>
    </source>
</evidence>
<evidence type="ECO:0000259" key="23">
    <source>
        <dbReference type="Pfam" id="PF01602"/>
    </source>
</evidence>
<comment type="caution">
    <text evidence="28">The sequence shown here is derived from an EMBL/GenBank/DDBJ whole genome shotgun (WGS) entry which is preliminary data.</text>
</comment>
<evidence type="ECO:0000256" key="20">
    <source>
        <dbReference type="ARBA" id="ARBA00081297"/>
    </source>
</evidence>
<dbReference type="Pfam" id="PF21478">
    <property type="entry name" value="GcvP2_C"/>
    <property type="match status" value="1"/>
</dbReference>
<evidence type="ECO:0000259" key="25">
    <source>
        <dbReference type="Pfam" id="PF08752"/>
    </source>
</evidence>
<evidence type="ECO:0000256" key="16">
    <source>
        <dbReference type="ARBA" id="ARBA00023136"/>
    </source>
</evidence>
<feature type="domain" description="Glycine cleavage system P-protein N-terminal" evidence="24">
    <location>
        <begin position="1049"/>
        <end position="1478"/>
    </location>
</feature>
<evidence type="ECO:0000256" key="1">
    <source>
        <dbReference type="ARBA" id="ARBA00001933"/>
    </source>
</evidence>
<dbReference type="PANTHER" id="PTHR11773">
    <property type="entry name" value="GLYCINE DEHYDROGENASE, DECARBOXYLATING"/>
    <property type="match status" value="1"/>
</dbReference>
<dbReference type="Gene3D" id="2.60.40.1480">
    <property type="entry name" value="Coatomer, gamma subunit, appendage domain"/>
    <property type="match status" value="1"/>
</dbReference>
<organism evidence="28 29">
    <name type="scientific">Perkinsus olseni</name>
    <name type="common">Perkinsus atlanticus</name>
    <dbReference type="NCBI Taxonomy" id="32597"/>
    <lineage>
        <taxon>Eukaryota</taxon>
        <taxon>Sar</taxon>
        <taxon>Alveolata</taxon>
        <taxon>Perkinsozoa</taxon>
        <taxon>Perkinsea</taxon>
        <taxon>Perkinsida</taxon>
        <taxon>Perkinsidae</taxon>
        <taxon>Perkinsus</taxon>
    </lineage>
</organism>
<evidence type="ECO:0000259" key="24">
    <source>
        <dbReference type="Pfam" id="PF02347"/>
    </source>
</evidence>
<evidence type="ECO:0000259" key="27">
    <source>
        <dbReference type="Pfam" id="PF21478"/>
    </source>
</evidence>
<feature type="domain" description="Coatomer gamma subunit appendage Ig-like subdomain" evidence="25">
    <location>
        <begin position="715"/>
        <end position="850"/>
    </location>
</feature>
<dbReference type="InterPro" id="IPR015424">
    <property type="entry name" value="PyrdxlP-dep_Trfase"/>
</dbReference>
<dbReference type="InterPro" id="IPR009028">
    <property type="entry name" value="Coatomer/calthrin_app_sub_C"/>
</dbReference>
<evidence type="ECO:0000256" key="14">
    <source>
        <dbReference type="ARBA" id="ARBA00023002"/>
    </source>
</evidence>
<evidence type="ECO:0000313" key="28">
    <source>
        <dbReference type="EMBL" id="KAF4661263.1"/>
    </source>
</evidence>
<dbReference type="InterPro" id="IPR013041">
    <property type="entry name" value="Clathrin_app_Ig-like_sf"/>
</dbReference>
<dbReference type="SUPFAM" id="SSF55711">
    <property type="entry name" value="Subdomain of clathrin and coatomer appendage domain"/>
    <property type="match status" value="1"/>
</dbReference>
<evidence type="ECO:0000256" key="18">
    <source>
        <dbReference type="ARBA" id="ARBA00025536"/>
    </source>
</evidence>
<dbReference type="InterPro" id="IPR037067">
    <property type="entry name" value="Coatomer_gsu_app_sf"/>
</dbReference>
<dbReference type="InterPro" id="IPR011989">
    <property type="entry name" value="ARM-like"/>
</dbReference>
<gene>
    <name evidence="28" type="ORF">FOZ61_003423</name>
</gene>
<dbReference type="GO" id="GO:0016192">
    <property type="term" value="P:vesicle-mediated transport"/>
    <property type="evidence" value="ECO:0007669"/>
    <property type="project" value="UniProtKB-KW"/>
</dbReference>
<evidence type="ECO:0000256" key="12">
    <source>
        <dbReference type="ARBA" id="ARBA00022898"/>
    </source>
</evidence>
<evidence type="ECO:0000256" key="2">
    <source>
        <dbReference type="ARBA" id="ARBA00004255"/>
    </source>
</evidence>
<comment type="function">
    <text evidence="18">The coatomer is a cytosolic protein complex that binds to dilysine motifs and reversibly associates with Golgi non-clathrin-coated vesicles, which further mediate biosynthetic protein transport from the ER, via the Golgi up to the trans Golgi network. Coatomer complex is required for budding from Golgi membranes, and is essential for the retrograde Golgi-to-ER transport of dilysine-tagged proteins.</text>
</comment>
<dbReference type="InterPro" id="IPR002553">
    <property type="entry name" value="Clathrin/coatomer_adapt-like_N"/>
</dbReference>
<dbReference type="GO" id="GO:0005960">
    <property type="term" value="C:glycine cleavage complex"/>
    <property type="evidence" value="ECO:0007669"/>
    <property type="project" value="TreeGrafter"/>
</dbReference>
<feature type="modified residue" description="N6-(pyridoxal phosphate)lysine" evidence="21">
    <location>
        <position position="1750"/>
    </location>
</feature>
<keyword evidence="17" id="KW-0968">Cytoplasmic vesicle</keyword>
<dbReference type="InterPro" id="IPR049315">
    <property type="entry name" value="GDC-P_N"/>
</dbReference>
<evidence type="ECO:0000256" key="6">
    <source>
        <dbReference type="ARBA" id="ARBA00011775"/>
    </source>
</evidence>
<comment type="subcellular location">
    <subcellularLocation>
        <location evidence="3">Cytoplasmic vesicle</location>
        <location evidence="3">COPI-coated vesicle membrane</location>
        <topology evidence="3">Peripheral membrane protein</topology>
        <orientation evidence="3">Cytoplasmic side</orientation>
    </subcellularLocation>
    <subcellularLocation>
        <location evidence="2">Golgi apparatus membrane</location>
        <topology evidence="2">Peripheral membrane protein</topology>
        <orientation evidence="2">Cytoplasmic side</orientation>
    </subcellularLocation>
</comment>
<evidence type="ECO:0000256" key="7">
    <source>
        <dbReference type="ARBA" id="ARBA00012134"/>
    </source>
</evidence>
<dbReference type="SUPFAM" id="SSF49348">
    <property type="entry name" value="Clathrin adaptor appendage domain"/>
    <property type="match status" value="1"/>
</dbReference>
<dbReference type="Gene3D" id="3.30.310.10">
    <property type="entry name" value="TATA-Binding Protein"/>
    <property type="match status" value="1"/>
</dbReference>
<evidence type="ECO:0000256" key="4">
    <source>
        <dbReference type="ARBA" id="ARBA00010720"/>
    </source>
</evidence>
<evidence type="ECO:0000313" key="29">
    <source>
        <dbReference type="Proteomes" id="UP000570595"/>
    </source>
</evidence>
<evidence type="ECO:0000256" key="13">
    <source>
        <dbReference type="ARBA" id="ARBA00022927"/>
    </source>
</evidence>
<evidence type="ECO:0000256" key="8">
    <source>
        <dbReference type="ARBA" id="ARBA00022448"/>
    </source>
</evidence>
<dbReference type="GO" id="GO:0030126">
    <property type="term" value="C:COPI vesicle coat"/>
    <property type="evidence" value="ECO:0007669"/>
    <property type="project" value="InterPro"/>
</dbReference>
<protein>
    <recommendedName>
        <fullName evidence="7">glycine dehydrogenase (aminomethyl-transferring)</fullName>
        <ecNumber evidence="7">1.4.4.2</ecNumber>
    </recommendedName>
    <alternativeName>
        <fullName evidence="20">Gamma-coat protein</fullName>
    </alternativeName>
</protein>
<dbReference type="Gene3D" id="3.90.1150.10">
    <property type="entry name" value="Aspartate Aminotransferase, domain 1"/>
    <property type="match status" value="2"/>
</dbReference>
<evidence type="ECO:0000256" key="19">
    <source>
        <dbReference type="ARBA" id="ARBA00049026"/>
    </source>
</evidence>
<evidence type="ECO:0000256" key="17">
    <source>
        <dbReference type="ARBA" id="ARBA00023329"/>
    </source>
</evidence>
<dbReference type="SUPFAM" id="SSF48371">
    <property type="entry name" value="ARM repeat"/>
    <property type="match status" value="1"/>
</dbReference>
<dbReference type="GO" id="GO:0006886">
    <property type="term" value="P:intracellular protein transport"/>
    <property type="evidence" value="ECO:0007669"/>
    <property type="project" value="InterPro"/>
</dbReference>
<dbReference type="NCBIfam" id="NF003346">
    <property type="entry name" value="PRK04366.1"/>
    <property type="match status" value="1"/>
</dbReference>
<dbReference type="EMBL" id="JABAHT010000204">
    <property type="protein sequence ID" value="KAF4661263.1"/>
    <property type="molecule type" value="Genomic_DNA"/>
</dbReference>
<evidence type="ECO:0000256" key="21">
    <source>
        <dbReference type="PIRSR" id="PIRSR603437-50"/>
    </source>
</evidence>
<keyword evidence="12 21" id="KW-0663">Pyridoxal phosphate</keyword>
<keyword evidence="9" id="KW-0963">Cytoplasm</keyword>
<dbReference type="Pfam" id="PF16381">
    <property type="entry name" value="Coatomer_g_Cpla"/>
    <property type="match status" value="1"/>
</dbReference>
<evidence type="ECO:0000256" key="15">
    <source>
        <dbReference type="ARBA" id="ARBA00023034"/>
    </source>
</evidence>
<evidence type="ECO:0000259" key="26">
    <source>
        <dbReference type="Pfam" id="PF16381"/>
    </source>
</evidence>
<dbReference type="Gene3D" id="1.25.10.10">
    <property type="entry name" value="Leucine-rich Repeat Variant"/>
    <property type="match status" value="1"/>
</dbReference>
<dbReference type="InterPro" id="IPR013040">
    <property type="entry name" value="Coatomer_gsu_app_Ig-like_dom"/>
</dbReference>
<evidence type="ECO:0000256" key="9">
    <source>
        <dbReference type="ARBA" id="ARBA00022490"/>
    </source>
</evidence>
<feature type="domain" description="Clathrin/coatomer adaptor adaptin-like N-terminal" evidence="23">
    <location>
        <begin position="36"/>
        <end position="575"/>
    </location>
</feature>
<dbReference type="InterPro" id="IPR003437">
    <property type="entry name" value="GcvP"/>
</dbReference>
<feature type="compositionally biased region" description="Gly residues" evidence="22">
    <location>
        <begin position="688"/>
        <end position="698"/>
    </location>
</feature>
<evidence type="ECO:0000256" key="11">
    <source>
        <dbReference type="ARBA" id="ARBA00022892"/>
    </source>
</evidence>
<dbReference type="GO" id="GO:0016594">
    <property type="term" value="F:glycine binding"/>
    <property type="evidence" value="ECO:0007669"/>
    <property type="project" value="TreeGrafter"/>
</dbReference>
<dbReference type="OrthoDB" id="6537869at2759"/>
<dbReference type="EC" id="1.4.4.2" evidence="7"/>
<sequence>MNVDAIKEKVKEALKDNLKMDTDGKDDGGNPWECEKATVIQETRIFNNTPIDTVKCCKLITKILYLITQGEDFNGSELTDMFFGITKLFQSNNVKLRRMVYLVLKNLHPSETEVFIVTSCLTKDMQSTNDSYRANAIRVLSRILDPNMAAQVDRYLKSAIVDKCAFVQSAALVCGMQLMNTVPDLVRRWVSEVQSAAQNTSSPMVQYHALALLYDIKRNDRLALQKVLGQFTAEGQAPPKSPMAVCSLIRYTGAALVAHDQDMMVERQLLNFLNTCLRHKSEMVQFEAARAFFELADVEIKRNPRQAASMANQTIICNGVYDMSSAMAVMQVLLNSPKPVVRFAAIRCLNYLAKTRPGVVSRCNSDIEPLLSDSNRNIATLALTTLLKTGQEANIDKLVKQIQTLMSDISDVYKLDIVRAIRSLCIQYPSKHRVLMGFLSSSLREEGSHEFKKELVDTIILVISQVPAATDLGLLHLCEFIEDCEYPALCCRVLTFLAGHVPSTEHPEKYIRFIYNRLILENAVVRGAAVDALAKIGLAVPSLRADIVTLLETADKDNDDEVRDRIRLYTATLKDAMSPVGSESTEATEDLEVLLTEKELPFSIDALYDSMLAQMSDPNTQDKEVDTSILPTPEAYRAQMREMEAERQQAMEASAAAASQGAIARMGGAKPSTAAGGASETEASTGSGPRGSGNGAGNGAASYGDAQQEFLNALSPLISSSDLGPLLHSSRGQMLTEQEAEYRVRGKKHIFKSYLVLEFVVTNTLEDVELDNITVKLSGVDDNGLFQEIGELGIATLTYGDTASAYVVLEKMDGGIHCARFGACLEYTVKEDGDDIGYKDEYPVEDITLTIGDHISPRGLPPGQFRQGWEAMHAQCGGETTAKHILGYKTVEQAIKGLQTSLNCEPCDGSGVISDETAARGHTLLLCGTFAGGMTVLVKCLLGIDPSRGCLLKLSVRAKSQAVTELVARAVEDVSAPITACTLPCGVSKAASYFPKPQLGLGVRRSHSAPSSSSSVVDDFVKSLSPNDKHYTGLHPGSIFDKSDTFLPRHIGSGQSDIKEMCRVAGASSLEQLIEETIPSHIMRDPGFLSIATAKSESEALSTFRKMMKKNKLYKNFIGQGYHGTIVPTAVLRNLAENPAWYTSYTPYQAEISQGRLEALLIFQTVVSELTGLPVANCSLLDEATAAAEAVTMIQRGVGNSTRKVMFMSDSMHPQTIEVVKTRAKWAGIPLDIGDVDSYDFTRKDLIGAFVQYPDTRGVLRDFTFVADALKEGSGGVLAVAADPLALTVCKPPSDMGAQVVVGTMQRFGVSMWYGGPAAGYLATTTPNTRRMAGRLVGISEDAQGNPAYRLTLQTREQHIRLNKATSNVCTAQALLANMSAMYAVYHGPSGLTRIAARVHALGQLFVTGLQQMKVPAVTPNMFFDCVSMEFGSPEEASRAMEAAVAAGMNLRLVDPSTVSATFDETHTVQDVEALLKVVASAVGGQCPAVLEEVEHPSDADLGLIPSSLRRTKPFMSQKIFNTIVTETDLMRYLYHLQSKDISLTKSMITLGSCTMKLNSSSSMYTIVQEEVTTPHPFTPLNQMEGYTELLRSLERSLEEITGFAVCSLQPCSGAQGEFAGLLAIRQYHTSRGDTQRSMCLIPRSAHGTNPASAAMMGFEIVWLDDDGPNGMDLDVLDRTCSEIGDRLGALMITYPSTRGVFETHIKAICDTVHKYGGQVYMDGANMNAQLGLTSPGTIGADVCHLNLHKTFSIPHGGGGPGMGPICAAEHLRPFMPSHSVVPTGTDTAVAGSVNAAPFGQAGIASIPWMFINMLGEEGLRASAEMAILNANYMAARLKEYYPLMHVNSNGRCSHEFIIDISDIRKHTGVVEEDIAKRLMDYGFHAPTMSWPVHHSLMIEPTESESKDELDRFCDALIQIKNEIDQIADGVYDLKDNPLKNAPHAEDMVTSEKWDHCYSREVAAFPLPWVRSRGKFWPSCARVNNILGDRQLILKMSQ</sequence>
<dbReference type="GO" id="GO:0005739">
    <property type="term" value="C:mitochondrion"/>
    <property type="evidence" value="ECO:0007669"/>
    <property type="project" value="TreeGrafter"/>
</dbReference>
<dbReference type="SUPFAM" id="SSF53383">
    <property type="entry name" value="PLP-dependent transferases"/>
    <property type="match status" value="2"/>
</dbReference>
<keyword evidence="14" id="KW-0560">Oxidoreductase</keyword>
<dbReference type="NCBIfam" id="TIGR00461">
    <property type="entry name" value="gcvP"/>
    <property type="match status" value="1"/>
</dbReference>
<keyword evidence="8" id="KW-0813">Transport</keyword>
<keyword evidence="16" id="KW-0472">Membrane</keyword>
<keyword evidence="13" id="KW-0653">Protein transport</keyword>
<dbReference type="FunFam" id="1.25.10.10:FF:000382">
    <property type="entry name" value="Coatomer subunit gamma"/>
    <property type="match status" value="1"/>
</dbReference>
<comment type="similarity">
    <text evidence="4">Belongs to the COPG family.</text>
</comment>
<comment type="catalytic activity">
    <reaction evidence="19">
        <text>N(6)-[(R)-lipoyl]-L-lysyl-[glycine-cleavage complex H protein] + glycine + H(+) = N(6)-[(R)-S(8)-aminomethyldihydrolipoyl]-L-lysyl-[glycine-cleavage complex H protein] + CO2</text>
        <dbReference type="Rhea" id="RHEA:24304"/>
        <dbReference type="Rhea" id="RHEA-COMP:10494"/>
        <dbReference type="Rhea" id="RHEA-COMP:10495"/>
        <dbReference type="ChEBI" id="CHEBI:15378"/>
        <dbReference type="ChEBI" id="CHEBI:16526"/>
        <dbReference type="ChEBI" id="CHEBI:57305"/>
        <dbReference type="ChEBI" id="CHEBI:83099"/>
        <dbReference type="ChEBI" id="CHEBI:83143"/>
        <dbReference type="EC" id="1.4.4.2"/>
    </reaction>
</comment>
<dbReference type="InterPro" id="IPR016024">
    <property type="entry name" value="ARM-type_fold"/>
</dbReference>
<keyword evidence="10" id="KW-0677">Repeat</keyword>
<feature type="region of interest" description="Disordered" evidence="22">
    <location>
        <begin position="662"/>
        <end position="701"/>
    </location>
</feature>
<feature type="domain" description="Glycine cleavage system P-protein N-terminal" evidence="24">
    <location>
        <begin position="1505"/>
        <end position="1778"/>
    </location>
</feature>
<dbReference type="InterPro" id="IPR015421">
    <property type="entry name" value="PyrdxlP-dep_Trfase_major"/>
</dbReference>
<evidence type="ECO:0000256" key="5">
    <source>
        <dbReference type="ARBA" id="ARBA00010756"/>
    </source>
</evidence>
<evidence type="ECO:0000256" key="22">
    <source>
        <dbReference type="SAM" id="MobiDB-lite"/>
    </source>
</evidence>
<comment type="similarity">
    <text evidence="5">Belongs to the GcvP family.</text>
</comment>
<accession>A0A7J6LPZ3</accession>
<evidence type="ECO:0000256" key="3">
    <source>
        <dbReference type="ARBA" id="ARBA00004347"/>
    </source>
</evidence>